<dbReference type="Pfam" id="PF05786">
    <property type="entry name" value="Cnd2"/>
    <property type="match status" value="1"/>
</dbReference>
<dbReference type="GO" id="GO:0051301">
    <property type="term" value="P:cell division"/>
    <property type="evidence" value="ECO:0007669"/>
    <property type="project" value="UniProtKB-KW"/>
</dbReference>
<reference evidence="13" key="1">
    <citation type="submission" date="2020-01" db="EMBL/GenBank/DDBJ databases">
        <title>Draft genome sequence of the Termite Coptotermes fromosanus.</title>
        <authorList>
            <person name="Itakura S."/>
            <person name="Yosikawa Y."/>
            <person name="Umezawa K."/>
        </authorList>
    </citation>
    <scope>NUCLEOTIDE SEQUENCE [LARGE SCALE GENOMIC DNA]</scope>
</reference>
<name>A0A6L2PLM0_COPFO</name>
<accession>A0A6L2PLM0</accession>
<evidence type="ECO:0000256" key="10">
    <source>
        <dbReference type="ARBA" id="ARBA00023306"/>
    </source>
</evidence>
<evidence type="ECO:0000256" key="2">
    <source>
        <dbReference type="ARBA" id="ARBA00004496"/>
    </source>
</evidence>
<keyword evidence="13" id="KW-1185">Reference proteome</keyword>
<keyword evidence="9" id="KW-0226">DNA condensation</keyword>
<evidence type="ECO:0000256" key="3">
    <source>
        <dbReference type="ARBA" id="ARBA00009471"/>
    </source>
</evidence>
<dbReference type="AlphaFoldDB" id="A0A6L2PLM0"/>
<sequence length="282" mass="31284">MYQHGNKCASAGTAGSGSDVAATCKKQKPKQKKELVVEFVTDNNSDAFAVEKKLQVLKLTKRTTQKVWTTDRNSHPSDVHFNCKDFSLLELREASCMNVHPGLYEDDEPSGYDYENDHDTSEYCPNVPLDEDLDDDAGGPINGMLASQHQDIHNSLLAEGLGDMDAYAGDNLVTPPCKVAKSFIPYAMRAKKVDMRRLKQAIWDILAHTESCKDKENNENLRVERPVTFSDMYATLPSRLPSKLAENLSAPLAIVALLHLANEKTLDIEGNEDLSDLIITQS</sequence>
<dbReference type="GO" id="GO:0007076">
    <property type="term" value="P:mitotic chromosome condensation"/>
    <property type="evidence" value="ECO:0007669"/>
    <property type="project" value="InterPro"/>
</dbReference>
<dbReference type="GO" id="GO:0005737">
    <property type="term" value="C:cytoplasm"/>
    <property type="evidence" value="ECO:0007669"/>
    <property type="project" value="UniProtKB-SubCell"/>
</dbReference>
<evidence type="ECO:0000256" key="11">
    <source>
        <dbReference type="SAM" id="MobiDB-lite"/>
    </source>
</evidence>
<dbReference type="PANTHER" id="PTHR13108:SF9">
    <property type="entry name" value="CONDENSIN COMPLEX SUBUNIT 2"/>
    <property type="match status" value="1"/>
</dbReference>
<evidence type="ECO:0000256" key="5">
    <source>
        <dbReference type="ARBA" id="ARBA00022454"/>
    </source>
</evidence>
<evidence type="ECO:0000256" key="9">
    <source>
        <dbReference type="ARBA" id="ARBA00023067"/>
    </source>
</evidence>
<keyword evidence="6" id="KW-0963">Cytoplasm</keyword>
<evidence type="ECO:0000313" key="12">
    <source>
        <dbReference type="EMBL" id="GFG32002.1"/>
    </source>
</evidence>
<evidence type="ECO:0000256" key="6">
    <source>
        <dbReference type="ARBA" id="ARBA00022490"/>
    </source>
</evidence>
<keyword evidence="10" id="KW-0131">Cell cycle</keyword>
<evidence type="ECO:0000256" key="7">
    <source>
        <dbReference type="ARBA" id="ARBA00022618"/>
    </source>
</evidence>
<evidence type="ECO:0000256" key="4">
    <source>
        <dbReference type="ARBA" id="ARBA00016065"/>
    </source>
</evidence>
<keyword evidence="5" id="KW-0158">Chromosome</keyword>
<dbReference type="EMBL" id="BLKM01004649">
    <property type="protein sequence ID" value="GFG32002.1"/>
    <property type="molecule type" value="Genomic_DNA"/>
</dbReference>
<dbReference type="PANTHER" id="PTHR13108">
    <property type="entry name" value="CONDENSIN COMPLEX SUBUNIT 2"/>
    <property type="match status" value="1"/>
</dbReference>
<comment type="similarity">
    <text evidence="3">Belongs to the CND2 (condensin subunit 2) family.</text>
</comment>
<dbReference type="GO" id="GO:0003682">
    <property type="term" value="F:chromatin binding"/>
    <property type="evidence" value="ECO:0007669"/>
    <property type="project" value="TreeGrafter"/>
</dbReference>
<keyword evidence="8" id="KW-0498">Mitosis</keyword>
<dbReference type="OrthoDB" id="6761703at2759"/>
<comment type="subcellular location">
    <subcellularLocation>
        <location evidence="1">Chromosome</location>
    </subcellularLocation>
    <subcellularLocation>
        <location evidence="2">Cytoplasm</location>
    </subcellularLocation>
</comment>
<organism evidence="12 13">
    <name type="scientific">Coptotermes formosanus</name>
    <name type="common">Formosan subterranean termite</name>
    <dbReference type="NCBI Taxonomy" id="36987"/>
    <lineage>
        <taxon>Eukaryota</taxon>
        <taxon>Metazoa</taxon>
        <taxon>Ecdysozoa</taxon>
        <taxon>Arthropoda</taxon>
        <taxon>Hexapoda</taxon>
        <taxon>Insecta</taxon>
        <taxon>Pterygota</taxon>
        <taxon>Neoptera</taxon>
        <taxon>Polyneoptera</taxon>
        <taxon>Dictyoptera</taxon>
        <taxon>Blattodea</taxon>
        <taxon>Blattoidea</taxon>
        <taxon>Termitoidae</taxon>
        <taxon>Rhinotermitidae</taxon>
        <taxon>Coptotermes</taxon>
    </lineage>
</organism>
<evidence type="ECO:0000313" key="13">
    <source>
        <dbReference type="Proteomes" id="UP000502823"/>
    </source>
</evidence>
<evidence type="ECO:0000256" key="1">
    <source>
        <dbReference type="ARBA" id="ARBA00004286"/>
    </source>
</evidence>
<feature type="region of interest" description="Disordered" evidence="11">
    <location>
        <begin position="1"/>
        <end position="20"/>
    </location>
</feature>
<keyword evidence="7" id="KW-0132">Cell division</keyword>
<protein>
    <recommendedName>
        <fullName evidence="4">Condensin complex subunit 2</fullName>
    </recommendedName>
</protein>
<dbReference type="InterPro" id="IPR022816">
    <property type="entry name" value="Condensin_barren_su2"/>
</dbReference>
<gene>
    <name evidence="12" type="ORF">Cfor_02107</name>
</gene>
<dbReference type="GO" id="GO:0000796">
    <property type="term" value="C:condensin complex"/>
    <property type="evidence" value="ECO:0007669"/>
    <property type="project" value="InterPro"/>
</dbReference>
<proteinExistence type="inferred from homology"/>
<dbReference type="Proteomes" id="UP000502823">
    <property type="component" value="Unassembled WGS sequence"/>
</dbReference>
<comment type="caution">
    <text evidence="12">The sequence shown here is derived from an EMBL/GenBank/DDBJ whole genome shotgun (WGS) entry which is preliminary data.</text>
</comment>
<dbReference type="InParanoid" id="A0A6L2PLM0"/>
<evidence type="ECO:0000256" key="8">
    <source>
        <dbReference type="ARBA" id="ARBA00022776"/>
    </source>
</evidence>